<proteinExistence type="predicted"/>
<name>A0A6J5NJ34_9CAUD</name>
<protein>
    <submittedName>
        <fullName evidence="1">Uncharacterized protein</fullName>
    </submittedName>
</protein>
<accession>A0A6J5NJ34</accession>
<gene>
    <name evidence="1" type="ORF">UFOVP678_27</name>
</gene>
<sequence>MIRDVIFVGVFALGVVCGWVANQVDFDHAGCDDYSGKYQRYEAWLSVRDGVYRCFWVETQYPHRVKMQGVIDVK</sequence>
<evidence type="ECO:0000313" key="1">
    <source>
        <dbReference type="EMBL" id="CAB4157461.1"/>
    </source>
</evidence>
<dbReference type="EMBL" id="LR796655">
    <property type="protein sequence ID" value="CAB4157461.1"/>
    <property type="molecule type" value="Genomic_DNA"/>
</dbReference>
<reference evidence="1" key="1">
    <citation type="submission" date="2020-04" db="EMBL/GenBank/DDBJ databases">
        <authorList>
            <person name="Chiriac C."/>
            <person name="Salcher M."/>
            <person name="Ghai R."/>
            <person name="Kavagutti S V."/>
        </authorList>
    </citation>
    <scope>NUCLEOTIDE SEQUENCE</scope>
</reference>
<organism evidence="1">
    <name type="scientific">uncultured Caudovirales phage</name>
    <dbReference type="NCBI Taxonomy" id="2100421"/>
    <lineage>
        <taxon>Viruses</taxon>
        <taxon>Duplodnaviria</taxon>
        <taxon>Heunggongvirae</taxon>
        <taxon>Uroviricota</taxon>
        <taxon>Caudoviricetes</taxon>
        <taxon>Peduoviridae</taxon>
        <taxon>Maltschvirus</taxon>
        <taxon>Maltschvirus maltsch</taxon>
    </lineage>
</organism>